<dbReference type="STRING" id="1075417.SAMN05421823_10730"/>
<name>A0A1G9LGF1_9BACT</name>
<proteinExistence type="predicted"/>
<gene>
    <name evidence="2" type="ORF">SAMN05421823_10730</name>
</gene>
<keyword evidence="3" id="KW-1185">Reference proteome</keyword>
<dbReference type="InterPro" id="IPR001173">
    <property type="entry name" value="Glyco_trans_2-like"/>
</dbReference>
<dbReference type="PANTHER" id="PTHR22916">
    <property type="entry name" value="GLYCOSYLTRANSFERASE"/>
    <property type="match status" value="1"/>
</dbReference>
<dbReference type="PANTHER" id="PTHR22916:SF3">
    <property type="entry name" value="UDP-GLCNAC:BETAGAL BETA-1,3-N-ACETYLGLUCOSAMINYLTRANSFERASE-LIKE PROTEIN 1"/>
    <property type="match status" value="1"/>
</dbReference>
<dbReference type="SUPFAM" id="SSF53448">
    <property type="entry name" value="Nucleotide-diphospho-sugar transferases"/>
    <property type="match status" value="1"/>
</dbReference>
<sequence>MKVSIITVVYNGASTIRQTLESVLSQRGVDLEYILIDGASTDGTTEILQSYRHRIDTLVSEPDGGLYDAMNKGLALATGEYIGTLNADDFYPGEDILQNVVRKLEATGADSLYGDLKYVDQENTAKVVRNWQAGLFRHDSFLYGWMPPHPTFFARKQVYERWGGFRTELRTAADYELMLRLLYKHRISTCYLPQTLVHMRTGGVSNQTVTARWRANREDRRAWDMNALRPRPYTLLLKPLRKVVQFLER</sequence>
<dbReference type="InterPro" id="IPR029044">
    <property type="entry name" value="Nucleotide-diphossugar_trans"/>
</dbReference>
<dbReference type="EMBL" id="FNFO01000007">
    <property type="protein sequence ID" value="SDL60575.1"/>
    <property type="molecule type" value="Genomic_DNA"/>
</dbReference>
<dbReference type="CDD" id="cd06433">
    <property type="entry name" value="GT_2_WfgS_like"/>
    <property type="match status" value="1"/>
</dbReference>
<dbReference type="AlphaFoldDB" id="A0A1G9LGF1"/>
<dbReference type="RefSeq" id="WP_089684247.1">
    <property type="nucleotide sequence ID" value="NZ_FNFO01000007.1"/>
</dbReference>
<evidence type="ECO:0000259" key="1">
    <source>
        <dbReference type="Pfam" id="PF00535"/>
    </source>
</evidence>
<dbReference type="OrthoDB" id="9788101at2"/>
<dbReference type="GO" id="GO:0016758">
    <property type="term" value="F:hexosyltransferase activity"/>
    <property type="evidence" value="ECO:0007669"/>
    <property type="project" value="UniProtKB-ARBA"/>
</dbReference>
<evidence type="ECO:0000313" key="2">
    <source>
        <dbReference type="EMBL" id="SDL60575.1"/>
    </source>
</evidence>
<dbReference type="Gene3D" id="3.90.550.10">
    <property type="entry name" value="Spore Coat Polysaccharide Biosynthesis Protein SpsA, Chain A"/>
    <property type="match status" value="1"/>
</dbReference>
<evidence type="ECO:0000313" key="3">
    <source>
        <dbReference type="Proteomes" id="UP000198510"/>
    </source>
</evidence>
<dbReference type="Proteomes" id="UP000198510">
    <property type="component" value="Unassembled WGS sequence"/>
</dbReference>
<keyword evidence="2" id="KW-0808">Transferase</keyword>
<reference evidence="2 3" key="1">
    <citation type="submission" date="2016-10" db="EMBL/GenBank/DDBJ databases">
        <authorList>
            <person name="de Groot N.N."/>
        </authorList>
    </citation>
    <scope>NUCLEOTIDE SEQUENCE [LARGE SCALE GENOMIC DNA]</scope>
    <source>
        <strain evidence="2 3">DSM 25186</strain>
    </source>
</reference>
<dbReference type="Pfam" id="PF00535">
    <property type="entry name" value="Glycos_transf_2"/>
    <property type="match status" value="1"/>
</dbReference>
<accession>A0A1G9LGF1</accession>
<protein>
    <submittedName>
        <fullName evidence="2">Glycosyltransferase involved in cell wall bisynthesis</fullName>
    </submittedName>
</protein>
<feature type="domain" description="Glycosyltransferase 2-like" evidence="1">
    <location>
        <begin position="4"/>
        <end position="130"/>
    </location>
</feature>
<organism evidence="2 3">
    <name type="scientific">Catalinimonas alkaloidigena</name>
    <dbReference type="NCBI Taxonomy" id="1075417"/>
    <lineage>
        <taxon>Bacteria</taxon>
        <taxon>Pseudomonadati</taxon>
        <taxon>Bacteroidota</taxon>
        <taxon>Cytophagia</taxon>
        <taxon>Cytophagales</taxon>
        <taxon>Catalimonadaceae</taxon>
        <taxon>Catalinimonas</taxon>
    </lineage>
</organism>